<organism evidence="1 2">
    <name type="scientific">Bifidobacterium erythrocebi</name>
    <dbReference type="NCBI Taxonomy" id="2675325"/>
    <lineage>
        <taxon>Bacteria</taxon>
        <taxon>Bacillati</taxon>
        <taxon>Actinomycetota</taxon>
        <taxon>Actinomycetes</taxon>
        <taxon>Bifidobacteriales</taxon>
        <taxon>Bifidobacteriaceae</taxon>
        <taxon>Bifidobacterium</taxon>
    </lineage>
</organism>
<dbReference type="EMBL" id="JAAIIF010000008">
    <property type="protein sequence ID" value="NMM96303.1"/>
    <property type="molecule type" value="Genomic_DNA"/>
</dbReference>
<proteinExistence type="predicted"/>
<gene>
    <name evidence="1" type="ORF">G1C98_1039</name>
</gene>
<dbReference type="AlphaFoldDB" id="A0A7Y0HV58"/>
<dbReference type="RefSeq" id="WP_169079944.1">
    <property type="nucleotide sequence ID" value="NZ_JAAIIF010000008.1"/>
</dbReference>
<name>A0A7Y0HV58_9BIFI</name>
<keyword evidence="2" id="KW-1185">Reference proteome</keyword>
<evidence type="ECO:0000313" key="2">
    <source>
        <dbReference type="Proteomes" id="UP000529710"/>
    </source>
</evidence>
<accession>A0A7Y0HV58</accession>
<evidence type="ECO:0000313" key="1">
    <source>
        <dbReference type="EMBL" id="NMM96303.1"/>
    </source>
</evidence>
<sequence>MTEQEKHDAIQAFSRICTDCATTGITAARTGDAETVIHVAEQIIGQGRRIIRLINTAD</sequence>
<comment type="caution">
    <text evidence="1">The sequence shown here is derived from an EMBL/GenBank/DDBJ whole genome shotgun (WGS) entry which is preliminary data.</text>
</comment>
<reference evidence="1 2" key="1">
    <citation type="submission" date="2020-02" db="EMBL/GenBank/DDBJ databases">
        <title>Characterization of phylogenetic diversity of novel bifidobacterial species isolated in Czech ZOOs.</title>
        <authorList>
            <person name="Lugli G.A."/>
            <person name="Vera N.B."/>
            <person name="Ventura M."/>
        </authorList>
    </citation>
    <scope>NUCLEOTIDE SEQUENCE [LARGE SCALE GENOMIC DNA]</scope>
    <source>
        <strain evidence="1 2">DSM 109960</strain>
    </source>
</reference>
<dbReference type="Proteomes" id="UP000529710">
    <property type="component" value="Unassembled WGS sequence"/>
</dbReference>
<protein>
    <submittedName>
        <fullName evidence="1">Uncharacterized protein</fullName>
    </submittedName>
</protein>